<protein>
    <submittedName>
        <fullName evidence="1">Uncharacterized protein</fullName>
    </submittedName>
</protein>
<evidence type="ECO:0000313" key="1">
    <source>
        <dbReference type="EMBL" id="AUX45605.1"/>
    </source>
</evidence>
<name>A0A2L0F212_SORCE</name>
<dbReference type="AlphaFoldDB" id="A0A2L0F212"/>
<accession>A0A2L0F212</accession>
<dbReference type="Proteomes" id="UP000238348">
    <property type="component" value="Chromosome"/>
</dbReference>
<dbReference type="RefSeq" id="WP_159397630.1">
    <property type="nucleotide sequence ID" value="NZ_CP012673.1"/>
</dbReference>
<dbReference type="EMBL" id="CP012673">
    <property type="protein sequence ID" value="AUX45605.1"/>
    <property type="molecule type" value="Genomic_DNA"/>
</dbReference>
<dbReference type="OrthoDB" id="3078509at2"/>
<proteinExistence type="predicted"/>
<organism evidence="1 2">
    <name type="scientific">Sorangium cellulosum</name>
    <name type="common">Polyangium cellulosum</name>
    <dbReference type="NCBI Taxonomy" id="56"/>
    <lineage>
        <taxon>Bacteria</taxon>
        <taxon>Pseudomonadati</taxon>
        <taxon>Myxococcota</taxon>
        <taxon>Polyangia</taxon>
        <taxon>Polyangiales</taxon>
        <taxon>Polyangiaceae</taxon>
        <taxon>Sorangium</taxon>
    </lineage>
</organism>
<reference evidence="1 2" key="1">
    <citation type="submission" date="2015-09" db="EMBL/GenBank/DDBJ databases">
        <title>Sorangium comparison.</title>
        <authorList>
            <person name="Zaburannyi N."/>
            <person name="Bunk B."/>
            <person name="Overmann J."/>
            <person name="Mueller R."/>
        </authorList>
    </citation>
    <scope>NUCLEOTIDE SEQUENCE [LARGE SCALE GENOMIC DNA]</scope>
    <source>
        <strain evidence="1 2">So ce26</strain>
    </source>
</reference>
<evidence type="ECO:0000313" key="2">
    <source>
        <dbReference type="Proteomes" id="UP000238348"/>
    </source>
</evidence>
<gene>
    <name evidence="1" type="ORF">SOCE26_071000</name>
</gene>
<sequence length="135" mass="15574">MRSFYVFFCASEDNISAWLESIAQRTPDARQWNYPSLLNRVLYIELSDDLYDELEPDTVRALTDHFRGERPRIVCVDVSRHFPAEREVQEFAVAILRRFGGVVMDDESDHCWTLEEIDAGATHQGRRFFGVSGAA</sequence>